<evidence type="ECO:0000313" key="7">
    <source>
        <dbReference type="Proteomes" id="UP000572680"/>
    </source>
</evidence>
<dbReference type="PANTHER" id="PTHR30055">
    <property type="entry name" value="HTH-TYPE TRANSCRIPTIONAL REGULATOR RUTR"/>
    <property type="match status" value="1"/>
</dbReference>
<dbReference type="SUPFAM" id="SSF46689">
    <property type="entry name" value="Homeodomain-like"/>
    <property type="match status" value="1"/>
</dbReference>
<protein>
    <submittedName>
        <fullName evidence="6">AcrR family transcriptional regulator</fullName>
    </submittedName>
</protein>
<evidence type="ECO:0000259" key="5">
    <source>
        <dbReference type="PROSITE" id="PS50977"/>
    </source>
</evidence>
<dbReference type="AlphaFoldDB" id="A0A7W3M092"/>
<proteinExistence type="predicted"/>
<keyword evidence="2 4" id="KW-0238">DNA-binding</keyword>
<evidence type="ECO:0000313" key="6">
    <source>
        <dbReference type="EMBL" id="MBA8957605.1"/>
    </source>
</evidence>
<dbReference type="RefSeq" id="WP_182849409.1">
    <property type="nucleotide sequence ID" value="NZ_BAAALP010000067.1"/>
</dbReference>
<evidence type="ECO:0000256" key="4">
    <source>
        <dbReference type="PROSITE-ProRule" id="PRU00335"/>
    </source>
</evidence>
<keyword evidence="1" id="KW-0805">Transcription regulation</keyword>
<organism evidence="6 7">
    <name type="scientific">Actinomadura namibiensis</name>
    <dbReference type="NCBI Taxonomy" id="182080"/>
    <lineage>
        <taxon>Bacteria</taxon>
        <taxon>Bacillati</taxon>
        <taxon>Actinomycetota</taxon>
        <taxon>Actinomycetes</taxon>
        <taxon>Streptosporangiales</taxon>
        <taxon>Thermomonosporaceae</taxon>
        <taxon>Actinomadura</taxon>
    </lineage>
</organism>
<feature type="DNA-binding region" description="H-T-H motif" evidence="4">
    <location>
        <begin position="22"/>
        <end position="41"/>
    </location>
</feature>
<gene>
    <name evidence="6" type="ORF">HNR61_009300</name>
</gene>
<dbReference type="GO" id="GO:0003700">
    <property type="term" value="F:DNA-binding transcription factor activity"/>
    <property type="evidence" value="ECO:0007669"/>
    <property type="project" value="TreeGrafter"/>
</dbReference>
<dbReference type="EMBL" id="JACJIA010000026">
    <property type="protein sequence ID" value="MBA8957605.1"/>
    <property type="molecule type" value="Genomic_DNA"/>
</dbReference>
<dbReference type="GO" id="GO:0000976">
    <property type="term" value="F:transcription cis-regulatory region binding"/>
    <property type="evidence" value="ECO:0007669"/>
    <property type="project" value="TreeGrafter"/>
</dbReference>
<dbReference type="Pfam" id="PF00440">
    <property type="entry name" value="TetR_N"/>
    <property type="match status" value="1"/>
</dbReference>
<accession>A0A7W3M092</accession>
<evidence type="ECO:0000256" key="1">
    <source>
        <dbReference type="ARBA" id="ARBA00023015"/>
    </source>
</evidence>
<reference evidence="6 7" key="1">
    <citation type="submission" date="2020-08" db="EMBL/GenBank/DDBJ databases">
        <title>Genomic Encyclopedia of Type Strains, Phase IV (KMG-IV): sequencing the most valuable type-strain genomes for metagenomic binning, comparative biology and taxonomic classification.</title>
        <authorList>
            <person name="Goeker M."/>
        </authorList>
    </citation>
    <scope>NUCLEOTIDE SEQUENCE [LARGE SCALE GENOMIC DNA]</scope>
    <source>
        <strain evidence="6 7">DSM 44197</strain>
    </source>
</reference>
<dbReference type="InterPro" id="IPR050109">
    <property type="entry name" value="HTH-type_TetR-like_transc_reg"/>
</dbReference>
<dbReference type="Proteomes" id="UP000572680">
    <property type="component" value="Unassembled WGS sequence"/>
</dbReference>
<name>A0A7W3M092_ACTNM</name>
<evidence type="ECO:0000256" key="2">
    <source>
        <dbReference type="ARBA" id="ARBA00023125"/>
    </source>
</evidence>
<comment type="caution">
    <text evidence="6">The sequence shown here is derived from an EMBL/GenBank/DDBJ whole genome shotgun (WGS) entry which is preliminary data.</text>
</comment>
<feature type="domain" description="HTH tetR-type" evidence="5">
    <location>
        <begin position="1"/>
        <end position="59"/>
    </location>
</feature>
<dbReference type="PROSITE" id="PS50977">
    <property type="entry name" value="HTH_TETR_2"/>
    <property type="match status" value="1"/>
</dbReference>
<keyword evidence="7" id="KW-1185">Reference proteome</keyword>
<sequence>MRNEDEILAAATRHLNKEPTASMAEIAKAIGISRATLHRHYASREALVHRLGQRACAGWERSQDEAGIVAATASGDPAALDRALRTLLRAFVVDADEYGFALTDHFLNHLPELVEWGERLEAREVAFYTACQRAGVLRADLPPRWVSNVVYGLSIAVRESLRHGDVARRDIDELLISTFLSGAGARPETGGSP</sequence>
<dbReference type="PANTHER" id="PTHR30055:SF234">
    <property type="entry name" value="HTH-TYPE TRANSCRIPTIONAL REGULATOR BETI"/>
    <property type="match status" value="1"/>
</dbReference>
<keyword evidence="3" id="KW-0804">Transcription</keyword>
<dbReference type="Gene3D" id="1.10.357.10">
    <property type="entry name" value="Tetracycline Repressor, domain 2"/>
    <property type="match status" value="1"/>
</dbReference>
<dbReference type="InterPro" id="IPR009057">
    <property type="entry name" value="Homeodomain-like_sf"/>
</dbReference>
<evidence type="ECO:0000256" key="3">
    <source>
        <dbReference type="ARBA" id="ARBA00023163"/>
    </source>
</evidence>
<dbReference type="InterPro" id="IPR001647">
    <property type="entry name" value="HTH_TetR"/>
</dbReference>